<dbReference type="InterPro" id="IPR002878">
    <property type="entry name" value="ChsH2_C"/>
</dbReference>
<keyword evidence="4" id="KW-1185">Reference proteome</keyword>
<name>A0A8J8B254_9FIRM</name>
<dbReference type="RefSeq" id="WP_227017038.1">
    <property type="nucleotide sequence ID" value="NZ_JAGSND010000002.1"/>
</dbReference>
<feature type="domain" description="ChsH2 rubredoxin-like zinc ribbon" evidence="2">
    <location>
        <begin position="13"/>
        <end position="45"/>
    </location>
</feature>
<dbReference type="InterPro" id="IPR052513">
    <property type="entry name" value="Thioester_dehydratase-like"/>
</dbReference>
<dbReference type="Gene3D" id="6.10.30.10">
    <property type="match status" value="1"/>
</dbReference>
<dbReference type="SUPFAM" id="SSF50249">
    <property type="entry name" value="Nucleic acid-binding proteins"/>
    <property type="match status" value="1"/>
</dbReference>
<dbReference type="InterPro" id="IPR012340">
    <property type="entry name" value="NA-bd_OB-fold"/>
</dbReference>
<dbReference type="Pfam" id="PF01796">
    <property type="entry name" value="OB_ChsH2_C"/>
    <property type="match status" value="1"/>
</dbReference>
<dbReference type="AlphaFoldDB" id="A0A8J8B254"/>
<dbReference type="Proteomes" id="UP000675664">
    <property type="component" value="Unassembled WGS sequence"/>
</dbReference>
<reference evidence="3" key="2">
    <citation type="submission" date="2021-04" db="EMBL/GenBank/DDBJ databases">
        <authorList>
            <person name="Liu J."/>
        </authorList>
    </citation>
    <scope>NUCLEOTIDE SEQUENCE</scope>
    <source>
        <strain evidence="3">BAD-6</strain>
    </source>
</reference>
<evidence type="ECO:0008006" key="5">
    <source>
        <dbReference type="Google" id="ProtNLM"/>
    </source>
</evidence>
<gene>
    <name evidence="3" type="ORF">KCX82_03355</name>
</gene>
<organism evidence="3 4">
    <name type="scientific">Sinanaerobacter chloroacetimidivorans</name>
    <dbReference type="NCBI Taxonomy" id="2818044"/>
    <lineage>
        <taxon>Bacteria</taxon>
        <taxon>Bacillati</taxon>
        <taxon>Bacillota</taxon>
        <taxon>Clostridia</taxon>
        <taxon>Peptostreptococcales</taxon>
        <taxon>Anaerovoracaceae</taxon>
        <taxon>Sinanaerobacter</taxon>
    </lineage>
</organism>
<dbReference type="PANTHER" id="PTHR34075">
    <property type="entry name" value="BLR3430 PROTEIN"/>
    <property type="match status" value="1"/>
</dbReference>
<feature type="domain" description="ChsH2 C-terminal OB-fold" evidence="1">
    <location>
        <begin position="49"/>
        <end position="100"/>
    </location>
</feature>
<proteinExistence type="predicted"/>
<dbReference type="InterPro" id="IPR022002">
    <property type="entry name" value="ChsH2_Znr"/>
</dbReference>
<dbReference type="PANTHER" id="PTHR34075:SF5">
    <property type="entry name" value="BLR3430 PROTEIN"/>
    <property type="match status" value="1"/>
</dbReference>
<reference evidence="3" key="1">
    <citation type="submission" date="2021-04" db="EMBL/GenBank/DDBJ databases">
        <title>Sinoanaerobacter chloroacetimidivorans sp. nov., an obligate anaerobic bacterium isolated from anaerobic sludge.</title>
        <authorList>
            <person name="Bao Y."/>
        </authorList>
    </citation>
    <scope>NUCLEOTIDE SEQUENCE</scope>
    <source>
        <strain evidence="3">BAD-6</strain>
    </source>
</reference>
<evidence type="ECO:0000313" key="3">
    <source>
        <dbReference type="EMBL" id="MBR0596905.1"/>
    </source>
</evidence>
<evidence type="ECO:0000259" key="1">
    <source>
        <dbReference type="Pfam" id="PF01796"/>
    </source>
</evidence>
<comment type="caution">
    <text evidence="3">The sequence shown here is derived from an EMBL/GenBank/DDBJ whole genome shotgun (WGS) entry which is preliminary data.</text>
</comment>
<dbReference type="EMBL" id="JAGSND010000002">
    <property type="protein sequence ID" value="MBR0596905.1"/>
    <property type="molecule type" value="Genomic_DNA"/>
</dbReference>
<dbReference type="Pfam" id="PF12172">
    <property type="entry name" value="zf-ChsH2"/>
    <property type="match status" value="1"/>
</dbReference>
<sequence length="133" mass="14826">MQKSIIRGYYEDLEQKKLIGKKCRKCGKITFPPTAICEHCGSREIDAFELSGEGELLFVSHSMAPPPNPRFNKIAPYAYGHVRLQEGVFVQGIITGVGIDPESLLEFYQKCPVKVVPDIIEAEGLSILAFKIK</sequence>
<evidence type="ECO:0000313" key="4">
    <source>
        <dbReference type="Proteomes" id="UP000675664"/>
    </source>
</evidence>
<accession>A0A8J8B254</accession>
<protein>
    <recommendedName>
        <fullName evidence="5">DUF35 domain-containing protein</fullName>
    </recommendedName>
</protein>
<evidence type="ECO:0000259" key="2">
    <source>
        <dbReference type="Pfam" id="PF12172"/>
    </source>
</evidence>